<comment type="similarity">
    <text evidence="1">Belongs to the glycosyltransferase 2 family.</text>
</comment>
<evidence type="ECO:0000256" key="3">
    <source>
        <dbReference type="ARBA" id="ARBA00022679"/>
    </source>
</evidence>
<dbReference type="InterPro" id="IPR001173">
    <property type="entry name" value="Glyco_trans_2-like"/>
</dbReference>
<organism evidence="5 6">
    <name type="scientific">Winogradskyella litoriviva</name>
    <dbReference type="NCBI Taxonomy" id="1220182"/>
    <lineage>
        <taxon>Bacteria</taxon>
        <taxon>Pseudomonadati</taxon>
        <taxon>Bacteroidota</taxon>
        <taxon>Flavobacteriia</taxon>
        <taxon>Flavobacteriales</taxon>
        <taxon>Flavobacteriaceae</taxon>
        <taxon>Winogradskyella</taxon>
    </lineage>
</organism>
<proteinExistence type="inferred from homology"/>
<reference evidence="5 6" key="1">
    <citation type="journal article" date="2015" name="Int. J. Syst. Evol. Microbiol.">
        <title>Winogradskyella litoriviva sp. nov., isolated from coastal seawater.</title>
        <authorList>
            <person name="Nedashkovskaya O.I."/>
            <person name="Kukhlevskiy A.D."/>
            <person name="Zhukova N.V."/>
            <person name="Kim S.J."/>
            <person name="Rhee S.K."/>
            <person name="Mikhailov V.V."/>
        </authorList>
    </citation>
    <scope>NUCLEOTIDE SEQUENCE [LARGE SCALE GENOMIC DNA]</scope>
    <source>
        <strain evidence="5 6">KMM6491</strain>
    </source>
</reference>
<dbReference type="RefSeq" id="WP_173302379.1">
    <property type="nucleotide sequence ID" value="NZ_JABRWQ010000008.1"/>
</dbReference>
<evidence type="ECO:0000256" key="2">
    <source>
        <dbReference type="ARBA" id="ARBA00022676"/>
    </source>
</evidence>
<evidence type="ECO:0000313" key="6">
    <source>
        <dbReference type="Proteomes" id="UP000805085"/>
    </source>
</evidence>
<dbReference type="InterPro" id="IPR029044">
    <property type="entry name" value="Nucleotide-diphossugar_trans"/>
</dbReference>
<dbReference type="Gene3D" id="3.90.550.10">
    <property type="entry name" value="Spore Coat Polysaccharide Biosynthesis Protein SpsA, Chain A"/>
    <property type="match status" value="1"/>
</dbReference>
<dbReference type="SUPFAM" id="SSF53448">
    <property type="entry name" value="Nucleotide-diphospho-sugar transferases"/>
    <property type="match status" value="1"/>
</dbReference>
<dbReference type="CDD" id="cd06423">
    <property type="entry name" value="CESA_like"/>
    <property type="match status" value="1"/>
</dbReference>
<evidence type="ECO:0000259" key="4">
    <source>
        <dbReference type="Pfam" id="PF00535"/>
    </source>
</evidence>
<keyword evidence="3" id="KW-0808">Transferase</keyword>
<gene>
    <name evidence="5" type="ORF">HNV10_15870</name>
</gene>
<evidence type="ECO:0000256" key="1">
    <source>
        <dbReference type="ARBA" id="ARBA00006739"/>
    </source>
</evidence>
<keyword evidence="2" id="KW-0328">Glycosyltransferase</keyword>
<sequence length="282" mass="32583">MNFYIIIPAHNEDQYIGKTLDSLVNQTLLPKRVVIVNDNSTDRTYNICSNYASKHNFISVINTTSSNKHLPGSKIIKAFNKGLSTLDDNYNIICKFDADLIFPVNYLETISNHFKTKPKLGMASGFCYIEKDNAWLLENLTNKEHIRGALKAYRKECFNQIGQLKPSMGWDTVDELLAKYHGWEILTDESLHVKHLKPTGQSYNKASKYLQGEAMYKMRYGFWITLISALKLAYKKKSFQLFKDYMTGYFKAQSNKVDYLVSKAEGKFIRDLRWKGIKSKFS</sequence>
<accession>A0ABX2EAY0</accession>
<evidence type="ECO:0000313" key="5">
    <source>
        <dbReference type="EMBL" id="NRD24731.1"/>
    </source>
</evidence>
<dbReference type="Pfam" id="PF00535">
    <property type="entry name" value="Glycos_transf_2"/>
    <property type="match status" value="1"/>
</dbReference>
<dbReference type="EMBL" id="JABRWQ010000008">
    <property type="protein sequence ID" value="NRD24731.1"/>
    <property type="molecule type" value="Genomic_DNA"/>
</dbReference>
<dbReference type="PANTHER" id="PTHR43630:SF1">
    <property type="entry name" value="POLY-BETA-1,6-N-ACETYL-D-GLUCOSAMINE SYNTHASE"/>
    <property type="match status" value="1"/>
</dbReference>
<keyword evidence="6" id="KW-1185">Reference proteome</keyword>
<dbReference type="Proteomes" id="UP000805085">
    <property type="component" value="Unassembled WGS sequence"/>
</dbReference>
<comment type="caution">
    <text evidence="5">The sequence shown here is derived from an EMBL/GenBank/DDBJ whole genome shotgun (WGS) entry which is preliminary data.</text>
</comment>
<name>A0ABX2EAY0_9FLAO</name>
<dbReference type="PANTHER" id="PTHR43630">
    <property type="entry name" value="POLY-BETA-1,6-N-ACETYL-D-GLUCOSAMINE SYNTHASE"/>
    <property type="match status" value="1"/>
</dbReference>
<protein>
    <submittedName>
        <fullName evidence="5">Glycosyltransferase family 2 protein</fullName>
    </submittedName>
</protein>
<feature type="domain" description="Glycosyltransferase 2-like" evidence="4">
    <location>
        <begin position="5"/>
        <end position="139"/>
    </location>
</feature>